<dbReference type="AlphaFoldDB" id="A0A9D1GBK8"/>
<evidence type="ECO:0000256" key="1">
    <source>
        <dbReference type="SAM" id="Coils"/>
    </source>
</evidence>
<organism evidence="4 5">
    <name type="scientific">Candidatus Onthousia faecipullorum</name>
    <dbReference type="NCBI Taxonomy" id="2840887"/>
    <lineage>
        <taxon>Bacteria</taxon>
        <taxon>Bacillati</taxon>
        <taxon>Bacillota</taxon>
        <taxon>Bacilli</taxon>
        <taxon>Candidatus Onthousia</taxon>
    </lineage>
</organism>
<proteinExistence type="predicted"/>
<feature type="transmembrane region" description="Helical" evidence="3">
    <location>
        <begin position="13"/>
        <end position="33"/>
    </location>
</feature>
<feature type="coiled-coil region" evidence="1">
    <location>
        <begin position="187"/>
        <end position="221"/>
    </location>
</feature>
<keyword evidence="3" id="KW-1133">Transmembrane helix</keyword>
<reference evidence="4" key="2">
    <citation type="journal article" date="2021" name="PeerJ">
        <title>Extensive microbial diversity within the chicken gut microbiome revealed by metagenomics and culture.</title>
        <authorList>
            <person name="Gilroy R."/>
            <person name="Ravi A."/>
            <person name="Getino M."/>
            <person name="Pursley I."/>
            <person name="Horton D.L."/>
            <person name="Alikhan N.F."/>
            <person name="Baker D."/>
            <person name="Gharbi K."/>
            <person name="Hall N."/>
            <person name="Watson M."/>
            <person name="Adriaenssens E.M."/>
            <person name="Foster-Nyarko E."/>
            <person name="Jarju S."/>
            <person name="Secka A."/>
            <person name="Antonio M."/>
            <person name="Oren A."/>
            <person name="Chaudhuri R.R."/>
            <person name="La Ragione R."/>
            <person name="Hildebrand F."/>
            <person name="Pallen M.J."/>
        </authorList>
    </citation>
    <scope>NUCLEOTIDE SEQUENCE</scope>
    <source>
        <strain evidence="4">CHK195-26880</strain>
    </source>
</reference>
<sequence length="371" mass="43085">MNDIIEFLATKEVLIVLAIIGLILFVYFILWFHEFMKKHEEKKKLQNNTMQLNKLVEEVARASKEENSTVSNSIEEEPKKEEVKTEKIEIPEVNNTTVVTPTVVKEEPIIRETVPEVVIENTVSSPIEVEPVVVSVSETPVNINDSIMLNDKFEEKVEVVEPSIITPVESPKNEEEVIKYKDEVYTESEAKAELARITEELKKLETEEKSLNIELTKFETEQEENAIISLDELIAKGKTITEQNEVTQYQDDGNEPISIQELEERYRKEKEQIEVLEEEEEPKIEKPKLSIDDFLNGKEKEIERPKAYQESKSTYHPSPIISPIYGIEEEQVKKNTTLELENTANYQKFDEEIRKTNEFLNKLKELQQKLD</sequence>
<name>A0A9D1GBK8_9FIRM</name>
<evidence type="ECO:0000256" key="3">
    <source>
        <dbReference type="SAM" id="Phobius"/>
    </source>
</evidence>
<accession>A0A9D1GBK8</accession>
<evidence type="ECO:0000313" key="5">
    <source>
        <dbReference type="Proteomes" id="UP000886833"/>
    </source>
</evidence>
<keyword evidence="1" id="KW-0175">Coiled coil</keyword>
<comment type="caution">
    <text evidence="4">The sequence shown here is derived from an EMBL/GenBank/DDBJ whole genome shotgun (WGS) entry which is preliminary data.</text>
</comment>
<dbReference type="Proteomes" id="UP000886833">
    <property type="component" value="Unassembled WGS sequence"/>
</dbReference>
<reference evidence="4" key="1">
    <citation type="submission" date="2020-10" db="EMBL/GenBank/DDBJ databases">
        <authorList>
            <person name="Gilroy R."/>
        </authorList>
    </citation>
    <scope>NUCLEOTIDE SEQUENCE</scope>
    <source>
        <strain evidence="4">CHK195-26880</strain>
    </source>
</reference>
<evidence type="ECO:0000313" key="4">
    <source>
        <dbReference type="EMBL" id="HIT37771.1"/>
    </source>
</evidence>
<keyword evidence="3" id="KW-0812">Transmembrane</keyword>
<feature type="compositionally biased region" description="Basic and acidic residues" evidence="2">
    <location>
        <begin position="76"/>
        <end position="85"/>
    </location>
</feature>
<dbReference type="EMBL" id="DVKQ01000061">
    <property type="protein sequence ID" value="HIT37771.1"/>
    <property type="molecule type" value="Genomic_DNA"/>
</dbReference>
<gene>
    <name evidence="4" type="ORF">IAB59_04790</name>
</gene>
<feature type="region of interest" description="Disordered" evidence="2">
    <location>
        <begin position="64"/>
        <end position="85"/>
    </location>
</feature>
<keyword evidence="3" id="KW-0472">Membrane</keyword>
<protein>
    <submittedName>
        <fullName evidence="4">Uncharacterized protein</fullName>
    </submittedName>
</protein>
<evidence type="ECO:0000256" key="2">
    <source>
        <dbReference type="SAM" id="MobiDB-lite"/>
    </source>
</evidence>